<dbReference type="OMA" id="TKFCIEK"/>
<organism evidence="1 2">
    <name type="scientific">Amborella trichopoda</name>
    <dbReference type="NCBI Taxonomy" id="13333"/>
    <lineage>
        <taxon>Eukaryota</taxon>
        <taxon>Viridiplantae</taxon>
        <taxon>Streptophyta</taxon>
        <taxon>Embryophyta</taxon>
        <taxon>Tracheophyta</taxon>
        <taxon>Spermatophyta</taxon>
        <taxon>Magnoliopsida</taxon>
        <taxon>Amborellales</taxon>
        <taxon>Amborellaceae</taxon>
        <taxon>Amborella</taxon>
    </lineage>
</organism>
<keyword evidence="2" id="KW-1185">Reference proteome</keyword>
<dbReference type="Proteomes" id="UP000017836">
    <property type="component" value="Unassembled WGS sequence"/>
</dbReference>
<accession>W1PS19</accession>
<reference evidence="2" key="1">
    <citation type="journal article" date="2013" name="Science">
        <title>The Amborella genome and the evolution of flowering plants.</title>
        <authorList>
            <consortium name="Amborella Genome Project"/>
        </authorList>
    </citation>
    <scope>NUCLEOTIDE SEQUENCE [LARGE SCALE GENOMIC DNA]</scope>
</reference>
<proteinExistence type="predicted"/>
<gene>
    <name evidence="1" type="ORF">AMTR_s00043p00233070</name>
</gene>
<dbReference type="EMBL" id="KI392605">
    <property type="protein sequence ID" value="ERN12807.1"/>
    <property type="molecule type" value="Genomic_DNA"/>
</dbReference>
<evidence type="ECO:0000313" key="1">
    <source>
        <dbReference type="EMBL" id="ERN12807.1"/>
    </source>
</evidence>
<dbReference type="Gramene" id="ERN12807">
    <property type="protein sequence ID" value="ERN12807"/>
    <property type="gene ID" value="AMTR_s00043p00233070"/>
</dbReference>
<protein>
    <submittedName>
        <fullName evidence="1">Uncharacterized protein</fullName>
    </submittedName>
</protein>
<dbReference type="AlphaFoldDB" id="W1PS19"/>
<evidence type="ECO:0000313" key="2">
    <source>
        <dbReference type="Proteomes" id="UP000017836"/>
    </source>
</evidence>
<dbReference type="eggNOG" id="KOG0827">
    <property type="taxonomic scope" value="Eukaryota"/>
</dbReference>
<name>W1PS19_AMBTC</name>
<sequence length="139" mass="15474">MRLGIGHCADVAKLEGQLAVANRAVALQQKSLKELNEELSVTKFCIEKFEAAGDAILKEKISIQQVLQRKIEELSKSTSECSRLQERSLALVKELVSYKLVSDLDLDEEDVLRLALIGHGSNSNDIIETLNRSLVLRNK</sequence>
<dbReference type="PANTHER" id="PTHR47344">
    <property type="entry name" value="RING ZINC FINGER PROTEIN-RELATED"/>
    <property type="match status" value="1"/>
</dbReference>
<dbReference type="HOGENOM" id="CLU_1847799_0_0_1"/>
<dbReference type="PANTHER" id="PTHR47344:SF1">
    <property type="entry name" value="RING ZINC FINGER PROTEIN-RELATED"/>
    <property type="match status" value="1"/>
</dbReference>